<dbReference type="AlphaFoldDB" id="A0A0B1SYS6"/>
<gene>
    <name evidence="2" type="ORF">OESDEN_09689</name>
</gene>
<evidence type="ECO:0000313" key="2">
    <source>
        <dbReference type="EMBL" id="KHJ90468.1"/>
    </source>
</evidence>
<evidence type="ECO:0000256" key="1">
    <source>
        <dbReference type="SAM" id="MobiDB-lite"/>
    </source>
</evidence>
<name>A0A0B1SYS6_OESDE</name>
<evidence type="ECO:0000313" key="3">
    <source>
        <dbReference type="Proteomes" id="UP000053660"/>
    </source>
</evidence>
<sequence>MEAARSFSPGTACSASEEGRRKSDKDDFSGNGLCCVTDSANLLALERCFQVPTYNELKEKYHCRLTTEEESKQTESVEDLKALLGEIFRYKLGRCTVTNMKLTLKDNTTPV</sequence>
<protein>
    <submittedName>
        <fullName evidence="2">Uncharacterized protein</fullName>
    </submittedName>
</protein>
<keyword evidence="3" id="KW-1185">Reference proteome</keyword>
<dbReference type="Proteomes" id="UP000053660">
    <property type="component" value="Unassembled WGS sequence"/>
</dbReference>
<reference evidence="2 3" key="1">
    <citation type="submission" date="2014-03" db="EMBL/GenBank/DDBJ databases">
        <title>Draft genome of the hookworm Oesophagostomum dentatum.</title>
        <authorList>
            <person name="Mitreva M."/>
        </authorList>
    </citation>
    <scope>NUCLEOTIDE SEQUENCE [LARGE SCALE GENOMIC DNA]</scope>
    <source>
        <strain evidence="2 3">OD-Hann</strain>
    </source>
</reference>
<feature type="compositionally biased region" description="Basic and acidic residues" evidence="1">
    <location>
        <begin position="17"/>
        <end position="28"/>
    </location>
</feature>
<dbReference type="OrthoDB" id="6759844at2759"/>
<feature type="region of interest" description="Disordered" evidence="1">
    <location>
        <begin position="1"/>
        <end position="29"/>
    </location>
</feature>
<organism evidence="2 3">
    <name type="scientific">Oesophagostomum dentatum</name>
    <name type="common">Nodular worm</name>
    <dbReference type="NCBI Taxonomy" id="61180"/>
    <lineage>
        <taxon>Eukaryota</taxon>
        <taxon>Metazoa</taxon>
        <taxon>Ecdysozoa</taxon>
        <taxon>Nematoda</taxon>
        <taxon>Chromadorea</taxon>
        <taxon>Rhabditida</taxon>
        <taxon>Rhabditina</taxon>
        <taxon>Rhabditomorpha</taxon>
        <taxon>Strongyloidea</taxon>
        <taxon>Strongylidae</taxon>
        <taxon>Oesophagostomum</taxon>
    </lineage>
</organism>
<accession>A0A0B1SYS6</accession>
<dbReference type="EMBL" id="KN552990">
    <property type="protein sequence ID" value="KHJ90468.1"/>
    <property type="molecule type" value="Genomic_DNA"/>
</dbReference>
<proteinExistence type="predicted"/>